<comment type="caution">
    <text evidence="3">The sequence shown here is derived from an EMBL/GenBank/DDBJ whole genome shotgun (WGS) entry which is preliminary data.</text>
</comment>
<dbReference type="CDD" id="cd00096">
    <property type="entry name" value="Ig"/>
    <property type="match status" value="1"/>
</dbReference>
<dbReference type="Proteomes" id="UP001195483">
    <property type="component" value="Unassembled WGS sequence"/>
</dbReference>
<evidence type="ECO:0000256" key="1">
    <source>
        <dbReference type="SAM" id="SignalP"/>
    </source>
</evidence>
<dbReference type="GO" id="GO:0007156">
    <property type="term" value="P:homophilic cell adhesion via plasma membrane adhesion molecules"/>
    <property type="evidence" value="ECO:0007669"/>
    <property type="project" value="TreeGrafter"/>
</dbReference>
<protein>
    <recommendedName>
        <fullName evidence="2">Ig-like domain-containing protein</fullName>
    </recommendedName>
</protein>
<dbReference type="GO" id="GO:0005886">
    <property type="term" value="C:plasma membrane"/>
    <property type="evidence" value="ECO:0007669"/>
    <property type="project" value="TreeGrafter"/>
</dbReference>
<evidence type="ECO:0000259" key="2">
    <source>
        <dbReference type="PROSITE" id="PS50835"/>
    </source>
</evidence>
<reference evidence="3" key="2">
    <citation type="journal article" date="2021" name="Genome Biol. Evol.">
        <title>Developing a high-quality reference genome for a parasitic bivalve with doubly uniparental inheritance (Bivalvia: Unionida).</title>
        <authorList>
            <person name="Smith C.H."/>
        </authorList>
    </citation>
    <scope>NUCLEOTIDE SEQUENCE</scope>
    <source>
        <strain evidence="3">CHS0354</strain>
        <tissue evidence="3">Mantle</tissue>
    </source>
</reference>
<dbReference type="SUPFAM" id="SSF48726">
    <property type="entry name" value="Immunoglobulin"/>
    <property type="match status" value="3"/>
</dbReference>
<dbReference type="InterPro" id="IPR050958">
    <property type="entry name" value="Cell_Adh-Cytoskel_Orgn"/>
</dbReference>
<dbReference type="EMBL" id="JAEAOA010000884">
    <property type="protein sequence ID" value="KAK3593795.1"/>
    <property type="molecule type" value="Genomic_DNA"/>
</dbReference>
<dbReference type="InterPro" id="IPR007110">
    <property type="entry name" value="Ig-like_dom"/>
</dbReference>
<proteinExistence type="predicted"/>
<dbReference type="InterPro" id="IPR036179">
    <property type="entry name" value="Ig-like_dom_sf"/>
</dbReference>
<dbReference type="InterPro" id="IPR003599">
    <property type="entry name" value="Ig_sub"/>
</dbReference>
<dbReference type="GO" id="GO:0030424">
    <property type="term" value="C:axon"/>
    <property type="evidence" value="ECO:0007669"/>
    <property type="project" value="TreeGrafter"/>
</dbReference>
<dbReference type="Pfam" id="PF07686">
    <property type="entry name" value="V-set"/>
    <property type="match status" value="1"/>
</dbReference>
<reference evidence="3" key="3">
    <citation type="submission" date="2023-05" db="EMBL/GenBank/DDBJ databases">
        <authorList>
            <person name="Smith C.H."/>
        </authorList>
    </citation>
    <scope>NUCLEOTIDE SEQUENCE</scope>
    <source>
        <strain evidence="3">CHS0354</strain>
        <tissue evidence="3">Mantle</tissue>
    </source>
</reference>
<dbReference type="Pfam" id="PF13927">
    <property type="entry name" value="Ig_3"/>
    <property type="match status" value="1"/>
</dbReference>
<feature type="domain" description="Ig-like" evidence="2">
    <location>
        <begin position="32"/>
        <end position="97"/>
    </location>
</feature>
<dbReference type="PROSITE" id="PS50835">
    <property type="entry name" value="IG_LIKE"/>
    <property type="match status" value="3"/>
</dbReference>
<feature type="chain" id="PRO_5042036982" description="Ig-like domain-containing protein" evidence="1">
    <location>
        <begin position="20"/>
        <end position="325"/>
    </location>
</feature>
<feature type="domain" description="Ig-like" evidence="2">
    <location>
        <begin position="112"/>
        <end position="198"/>
    </location>
</feature>
<dbReference type="SMART" id="SM00409">
    <property type="entry name" value="IG"/>
    <property type="match status" value="3"/>
</dbReference>
<dbReference type="InterPro" id="IPR003598">
    <property type="entry name" value="Ig_sub2"/>
</dbReference>
<name>A0AAE0SKU8_9BIVA</name>
<dbReference type="GO" id="GO:0050808">
    <property type="term" value="P:synapse organization"/>
    <property type="evidence" value="ECO:0007669"/>
    <property type="project" value="TreeGrafter"/>
</dbReference>
<dbReference type="GO" id="GO:0008046">
    <property type="term" value="F:axon guidance receptor activity"/>
    <property type="evidence" value="ECO:0007669"/>
    <property type="project" value="TreeGrafter"/>
</dbReference>
<evidence type="ECO:0000313" key="4">
    <source>
        <dbReference type="Proteomes" id="UP001195483"/>
    </source>
</evidence>
<dbReference type="PANTHER" id="PTHR45080">
    <property type="entry name" value="CONTACTIN 5"/>
    <property type="match status" value="1"/>
</dbReference>
<dbReference type="GO" id="GO:0043025">
    <property type="term" value="C:neuronal cell body"/>
    <property type="evidence" value="ECO:0007669"/>
    <property type="project" value="TreeGrafter"/>
</dbReference>
<sequence length="325" mass="36812">MSTFLACFLIGSILSGTNGVLVKVAVNGRAILPCNVQNSGDNTVRWFKNPNTVISISLHVVAPLKKRMSIMQPYSGEWNLHIEQVQLGDAGDYSCRVGKDVIEQIDLIVETPPMIHETHETTFNEGDTGTLWCNATGSPTPIVRWFFKSPHQTDGIGQDSEAEGNRLVLHNITRYYDNLYVCLASNTVGVEQREIRIHVNFGPEVEVFQNTVNAALGQEVTLHCMVTAYPMDGELEWVFLNENLPIRANWKYELVSDLEMIKDYNTLFASMIIRKGHFGDGDYGHYVCRTKNFSRGHSEKMFNVQKPVEHNEDGIIRYEFEEYTV</sequence>
<reference evidence="3" key="1">
    <citation type="journal article" date="2021" name="Genome Biol. Evol.">
        <title>A High-Quality Reference Genome for a Parasitic Bivalve with Doubly Uniparental Inheritance (Bivalvia: Unionida).</title>
        <authorList>
            <person name="Smith C.H."/>
        </authorList>
    </citation>
    <scope>NUCLEOTIDE SEQUENCE</scope>
    <source>
        <strain evidence="3">CHS0354</strain>
    </source>
</reference>
<dbReference type="Gene3D" id="2.60.40.10">
    <property type="entry name" value="Immunoglobulins"/>
    <property type="match status" value="3"/>
</dbReference>
<dbReference type="InterPro" id="IPR013783">
    <property type="entry name" value="Ig-like_fold"/>
</dbReference>
<accession>A0AAE0SKU8</accession>
<dbReference type="AlphaFoldDB" id="A0AAE0SKU8"/>
<dbReference type="SMART" id="SM00408">
    <property type="entry name" value="IGc2"/>
    <property type="match status" value="3"/>
</dbReference>
<feature type="domain" description="Ig-like" evidence="2">
    <location>
        <begin position="203"/>
        <end position="305"/>
    </location>
</feature>
<dbReference type="InterPro" id="IPR013106">
    <property type="entry name" value="Ig_V-set"/>
</dbReference>
<dbReference type="PANTHER" id="PTHR45080:SF33">
    <property type="entry name" value="IG-LIKE DOMAIN-CONTAINING PROTEIN"/>
    <property type="match status" value="1"/>
</dbReference>
<feature type="signal peptide" evidence="1">
    <location>
        <begin position="1"/>
        <end position="19"/>
    </location>
</feature>
<organism evidence="3 4">
    <name type="scientific">Potamilus streckersoni</name>
    <dbReference type="NCBI Taxonomy" id="2493646"/>
    <lineage>
        <taxon>Eukaryota</taxon>
        <taxon>Metazoa</taxon>
        <taxon>Spiralia</taxon>
        <taxon>Lophotrochozoa</taxon>
        <taxon>Mollusca</taxon>
        <taxon>Bivalvia</taxon>
        <taxon>Autobranchia</taxon>
        <taxon>Heteroconchia</taxon>
        <taxon>Palaeoheterodonta</taxon>
        <taxon>Unionida</taxon>
        <taxon>Unionoidea</taxon>
        <taxon>Unionidae</taxon>
        <taxon>Ambleminae</taxon>
        <taxon>Lampsilini</taxon>
        <taxon>Potamilus</taxon>
    </lineage>
</organism>
<evidence type="ECO:0000313" key="3">
    <source>
        <dbReference type="EMBL" id="KAK3593795.1"/>
    </source>
</evidence>
<gene>
    <name evidence="3" type="ORF">CHS0354_014338</name>
</gene>
<keyword evidence="4" id="KW-1185">Reference proteome</keyword>
<keyword evidence="1" id="KW-0732">Signal</keyword>